<name>A0ABS5S860_9BACT</name>
<sequence>MHITADETAAIPFAPVRRALPEEVQSARSRILVEETISLILETMPAYGVVLNEERQVLAVNGRLLAAFGIDDPDALIGKRPGEAINCIHAGDGPGGCGTGKHCAGCGAVMAILHSQQQAHSSTQECRITMDAERAASLDLEVTATPVQVGDMRLTVFSMRDISADKRRDVLERVFFHDIINTAGGIRGLAEVLARGDILTPEQDGEYRHWMVNLAQQLVDEITHQQALVAAEKGEFRPTLKALSVPELLREIQALYVNHDIASGRSLLLGAVPECHIVSDRAILRRILGNMVKNALEATEAGETVTISAETGPSTISLCVHNPGVIPRETQLQIFQRSFSTKAEVGRGIGTYSIKLFGERYLGGKVHFSSHEPDGTVFCLTLPKEHSLSR</sequence>
<dbReference type="SMART" id="SM00387">
    <property type="entry name" value="HATPase_c"/>
    <property type="match status" value="1"/>
</dbReference>
<dbReference type="Proteomes" id="UP000756860">
    <property type="component" value="Unassembled WGS sequence"/>
</dbReference>
<dbReference type="Pfam" id="PF02518">
    <property type="entry name" value="HATPase_c"/>
    <property type="match status" value="1"/>
</dbReference>
<dbReference type="InterPro" id="IPR005467">
    <property type="entry name" value="His_kinase_dom"/>
</dbReference>
<evidence type="ECO:0000313" key="4">
    <source>
        <dbReference type="Proteomes" id="UP000756860"/>
    </source>
</evidence>
<dbReference type="RefSeq" id="WP_214173567.1">
    <property type="nucleotide sequence ID" value="NZ_JAHCVK010000001.1"/>
</dbReference>
<dbReference type="Gene3D" id="3.30.450.20">
    <property type="entry name" value="PAS domain"/>
    <property type="match status" value="1"/>
</dbReference>
<dbReference type="PANTHER" id="PTHR43547">
    <property type="entry name" value="TWO-COMPONENT HISTIDINE KINASE"/>
    <property type="match status" value="1"/>
</dbReference>
<evidence type="ECO:0000259" key="2">
    <source>
        <dbReference type="PROSITE" id="PS50109"/>
    </source>
</evidence>
<accession>A0ABS5S860</accession>
<keyword evidence="1" id="KW-0597">Phosphoprotein</keyword>
<dbReference type="PANTHER" id="PTHR43547:SF2">
    <property type="entry name" value="HYBRID SIGNAL TRANSDUCTION HISTIDINE KINASE C"/>
    <property type="match status" value="1"/>
</dbReference>
<dbReference type="InterPro" id="IPR036890">
    <property type="entry name" value="HATPase_C_sf"/>
</dbReference>
<feature type="domain" description="Histidine kinase" evidence="2">
    <location>
        <begin position="174"/>
        <end position="386"/>
    </location>
</feature>
<reference evidence="3 4" key="1">
    <citation type="submission" date="2021-05" db="EMBL/GenBank/DDBJ databases">
        <title>The draft genome of Geobacter luticola JCM 17780.</title>
        <authorList>
            <person name="Xu Z."/>
            <person name="Masuda Y."/>
            <person name="Itoh H."/>
            <person name="Senoo K."/>
        </authorList>
    </citation>
    <scope>NUCLEOTIDE SEQUENCE [LARGE SCALE GENOMIC DNA]</scope>
    <source>
        <strain evidence="3 4">JCM 17780</strain>
    </source>
</reference>
<dbReference type="PROSITE" id="PS50109">
    <property type="entry name" value="HIS_KIN"/>
    <property type="match status" value="1"/>
</dbReference>
<dbReference type="SUPFAM" id="SSF55874">
    <property type="entry name" value="ATPase domain of HSP90 chaperone/DNA topoisomerase II/histidine kinase"/>
    <property type="match status" value="1"/>
</dbReference>
<evidence type="ECO:0000256" key="1">
    <source>
        <dbReference type="ARBA" id="ARBA00022553"/>
    </source>
</evidence>
<dbReference type="EMBL" id="JAHCVK010000001">
    <property type="protein sequence ID" value="MBT0651558.1"/>
    <property type="molecule type" value="Genomic_DNA"/>
</dbReference>
<gene>
    <name evidence="3" type="ORF">KI810_00680</name>
</gene>
<evidence type="ECO:0000313" key="3">
    <source>
        <dbReference type="EMBL" id="MBT0651558.1"/>
    </source>
</evidence>
<proteinExistence type="predicted"/>
<protein>
    <submittedName>
        <fullName evidence="3">GHKL domain-containing protein</fullName>
    </submittedName>
</protein>
<dbReference type="Gene3D" id="3.30.565.10">
    <property type="entry name" value="Histidine kinase-like ATPase, C-terminal domain"/>
    <property type="match status" value="1"/>
</dbReference>
<comment type="caution">
    <text evidence="3">The sequence shown here is derived from an EMBL/GenBank/DDBJ whole genome shotgun (WGS) entry which is preliminary data.</text>
</comment>
<keyword evidence="4" id="KW-1185">Reference proteome</keyword>
<dbReference type="InterPro" id="IPR003594">
    <property type="entry name" value="HATPase_dom"/>
</dbReference>
<organism evidence="3 4">
    <name type="scientific">Geomobilimonas luticola</name>
    <dbReference type="NCBI Taxonomy" id="1114878"/>
    <lineage>
        <taxon>Bacteria</taxon>
        <taxon>Pseudomonadati</taxon>
        <taxon>Thermodesulfobacteriota</taxon>
        <taxon>Desulfuromonadia</taxon>
        <taxon>Geobacterales</taxon>
        <taxon>Geobacteraceae</taxon>
        <taxon>Geomobilimonas</taxon>
    </lineage>
</organism>